<evidence type="ECO:0000313" key="9">
    <source>
        <dbReference type="Proteomes" id="UP000505325"/>
    </source>
</evidence>
<comment type="catalytic activity">
    <reaction evidence="5">
        <text>O-phospho-L-tyrosyl-[protein] + H2O = L-tyrosyl-[protein] + phosphate</text>
        <dbReference type="Rhea" id="RHEA:10684"/>
        <dbReference type="Rhea" id="RHEA-COMP:10136"/>
        <dbReference type="Rhea" id="RHEA-COMP:20101"/>
        <dbReference type="ChEBI" id="CHEBI:15377"/>
        <dbReference type="ChEBI" id="CHEBI:43474"/>
        <dbReference type="ChEBI" id="CHEBI:46858"/>
        <dbReference type="ChEBI" id="CHEBI:61978"/>
        <dbReference type="EC" id="3.1.3.48"/>
    </reaction>
</comment>
<evidence type="ECO:0000256" key="4">
    <source>
        <dbReference type="ARBA" id="ARBA00022912"/>
    </source>
</evidence>
<dbReference type="AlphaFoldDB" id="A0A6M8UJ55"/>
<dbReference type="PANTHER" id="PTHR11717">
    <property type="entry name" value="LOW MOLECULAR WEIGHT PROTEIN TYROSINE PHOSPHATASE"/>
    <property type="match status" value="1"/>
</dbReference>
<proteinExistence type="inferred from homology"/>
<feature type="active site" description="Proton donor" evidence="6">
    <location>
        <position position="114"/>
    </location>
</feature>
<keyword evidence="9" id="KW-1185">Reference proteome</keyword>
<dbReference type="InterPro" id="IPR036196">
    <property type="entry name" value="Ptyr_pPase_sf"/>
</dbReference>
<evidence type="ECO:0000256" key="2">
    <source>
        <dbReference type="ARBA" id="ARBA00013064"/>
    </source>
</evidence>
<keyword evidence="4" id="KW-0904">Protein phosphatase</keyword>
<evidence type="ECO:0000256" key="1">
    <source>
        <dbReference type="ARBA" id="ARBA00011063"/>
    </source>
</evidence>
<evidence type="ECO:0000256" key="3">
    <source>
        <dbReference type="ARBA" id="ARBA00022801"/>
    </source>
</evidence>
<sequence>MFNSILVVCVGNICRSPTAERLLRQYAPDKHIVSAGVGALVGHAADRMASEVAQQHQLSLSGHIARQLAPEHCRESDLILVMERQHIDAVCQVSSAVRGKIMLFGHWISKEIPDPYRKSEEFYQSVYQLLDQSAQKWAQALNS</sequence>
<dbReference type="PRINTS" id="PR00719">
    <property type="entry name" value="LMWPTPASE"/>
</dbReference>
<organism evidence="8 9">
    <name type="scientific">Paramixta manurensis</name>
    <dbReference type="NCBI Taxonomy" id="2740817"/>
    <lineage>
        <taxon>Bacteria</taxon>
        <taxon>Pseudomonadati</taxon>
        <taxon>Pseudomonadota</taxon>
        <taxon>Gammaproteobacteria</taxon>
        <taxon>Enterobacterales</taxon>
        <taxon>Erwiniaceae</taxon>
        <taxon>Paramixta</taxon>
    </lineage>
</organism>
<dbReference type="EC" id="3.1.3.48" evidence="2"/>
<keyword evidence="3" id="KW-0378">Hydrolase</keyword>
<gene>
    <name evidence="8" type="ORF">PMPD1_2853</name>
</gene>
<protein>
    <recommendedName>
        <fullName evidence="2">protein-tyrosine-phosphatase</fullName>
        <ecNumber evidence="2">3.1.3.48</ecNumber>
    </recommendedName>
</protein>
<comment type="similarity">
    <text evidence="1">Belongs to the low molecular weight phosphotyrosine protein phosphatase family.</text>
</comment>
<evidence type="ECO:0000259" key="7">
    <source>
        <dbReference type="SMART" id="SM00226"/>
    </source>
</evidence>
<dbReference type="Pfam" id="PF01451">
    <property type="entry name" value="LMWPc"/>
    <property type="match status" value="1"/>
</dbReference>
<dbReference type="GO" id="GO:0004725">
    <property type="term" value="F:protein tyrosine phosphatase activity"/>
    <property type="evidence" value="ECO:0007669"/>
    <property type="project" value="UniProtKB-EC"/>
</dbReference>
<dbReference type="InterPro" id="IPR050438">
    <property type="entry name" value="LMW_PTPase"/>
</dbReference>
<feature type="domain" description="Phosphotyrosine protein phosphatase I" evidence="7">
    <location>
        <begin position="3"/>
        <end position="140"/>
    </location>
</feature>
<reference evidence="8 9" key="1">
    <citation type="submission" date="2020-06" db="EMBL/GenBank/DDBJ databases">
        <title>Genome sequence of Paramixta manurensis strain PD-1.</title>
        <authorList>
            <person name="Lee C.W."/>
            <person name="Kim J."/>
        </authorList>
    </citation>
    <scope>NUCLEOTIDE SEQUENCE [LARGE SCALE GENOMIC DNA]</scope>
    <source>
        <strain evidence="8 9">PD-1</strain>
    </source>
</reference>
<feature type="active site" description="Nucleophile" evidence="6">
    <location>
        <position position="9"/>
    </location>
</feature>
<dbReference type="RefSeq" id="WP_173634707.1">
    <property type="nucleotide sequence ID" value="NZ_CP054212.1"/>
</dbReference>
<dbReference type="CDD" id="cd16343">
    <property type="entry name" value="LMWPTP"/>
    <property type="match status" value="1"/>
</dbReference>
<name>A0A6M8UJ55_9GAMM</name>
<evidence type="ECO:0000256" key="5">
    <source>
        <dbReference type="ARBA" id="ARBA00051722"/>
    </source>
</evidence>
<dbReference type="SUPFAM" id="SSF52788">
    <property type="entry name" value="Phosphotyrosine protein phosphatases I"/>
    <property type="match status" value="1"/>
</dbReference>
<dbReference type="EMBL" id="CP054212">
    <property type="protein sequence ID" value="QKJ87790.1"/>
    <property type="molecule type" value="Genomic_DNA"/>
</dbReference>
<dbReference type="InterPro" id="IPR023485">
    <property type="entry name" value="Ptyr_pPase"/>
</dbReference>
<dbReference type="Proteomes" id="UP000505325">
    <property type="component" value="Chromosome"/>
</dbReference>
<accession>A0A6M8UJ55</accession>
<dbReference type="InterPro" id="IPR017867">
    <property type="entry name" value="Tyr_phospatase_low_mol_wt"/>
</dbReference>
<dbReference type="SMART" id="SM00226">
    <property type="entry name" value="LMWPc"/>
    <property type="match status" value="1"/>
</dbReference>
<dbReference type="Gene3D" id="3.40.50.2300">
    <property type="match status" value="1"/>
</dbReference>
<feature type="active site" evidence="6">
    <location>
        <position position="15"/>
    </location>
</feature>
<evidence type="ECO:0000313" key="8">
    <source>
        <dbReference type="EMBL" id="QKJ87790.1"/>
    </source>
</evidence>
<dbReference type="FunFam" id="3.40.50.2300:FF:000041">
    <property type="entry name" value="Low molecular weight protein-tyrosine-phosphatase"/>
    <property type="match status" value="1"/>
</dbReference>
<dbReference type="KEGG" id="pmak:PMPD1_2853"/>
<dbReference type="PANTHER" id="PTHR11717:SF31">
    <property type="entry name" value="LOW MOLECULAR WEIGHT PROTEIN-TYROSINE-PHOSPHATASE ETP-RELATED"/>
    <property type="match status" value="1"/>
</dbReference>
<evidence type="ECO:0000256" key="6">
    <source>
        <dbReference type="PIRSR" id="PIRSR617867-1"/>
    </source>
</evidence>